<gene>
    <name evidence="1" type="primary">43</name>
    <name evidence="1" type="ORF">SEA_HANK144_43</name>
</gene>
<keyword evidence="2" id="KW-1185">Reference proteome</keyword>
<organism evidence="1 2">
    <name type="scientific">Streptomyces phage Hank144</name>
    <dbReference type="NCBI Taxonomy" id="2301573"/>
    <lineage>
        <taxon>Viruses</taxon>
        <taxon>Duplodnaviria</taxon>
        <taxon>Heunggongvirae</taxon>
        <taxon>Uroviricota</taxon>
        <taxon>Caudoviricetes</taxon>
        <taxon>Arquatrovirinae</taxon>
        <taxon>Janusvirus</taxon>
        <taxon>Janusvirus hank144</taxon>
    </lineage>
</organism>
<dbReference type="EMBL" id="MH669004">
    <property type="protein sequence ID" value="AXQ61098.1"/>
    <property type="molecule type" value="Genomic_DNA"/>
</dbReference>
<dbReference type="InterPro" id="IPR055611">
    <property type="entry name" value="DUF7187"/>
</dbReference>
<dbReference type="Proteomes" id="UP000264086">
    <property type="component" value="Segment"/>
</dbReference>
<reference evidence="1 2" key="1">
    <citation type="submission" date="2018-07" db="EMBL/GenBank/DDBJ databases">
        <authorList>
            <person name="Amani N.Z."/>
            <person name="Ambroziak M.E."/>
            <person name="Biju A."/>
            <person name="Bushnell W."/>
            <person name="Calia C.N."/>
            <person name="Chen Y.J."/>
            <person name="Hill L.T."/>
            <person name="Karpinska S."/>
            <person name="Martinez K.C."/>
            <person name="Medwid J.R."/>
            <person name="Nguyen C."/>
            <person name="Oliver A."/>
            <person name="Pham J.P."/>
            <person name="Ramsey M.R."/>
            <person name="Ravi S."/>
            <person name="Sardina J.R."/>
            <person name="Senecal S.L."/>
            <person name="Sheen J."/>
            <person name="Shende N.V."/>
            <person name="Shi C.Y."/>
            <person name="Stuart L.C."/>
            <person name="Vu L."/>
            <person name="Wang L.Q."/>
            <person name="West L.J."/>
            <person name="Westgaard A.C."/>
            <person name="Liu R.B."/>
            <person name="Pierce E.C."/>
            <person name="Mohan S."/>
            <person name="Pogliano J."/>
            <person name="Delesalle V.A."/>
            <person name="Garlena R.A."/>
            <person name="Russell D.A."/>
            <person name="Pope W.H."/>
            <person name="Jacobs-Sera D."/>
            <person name="Hatfull G.F."/>
        </authorList>
    </citation>
    <scope>NUCLEOTIDE SEQUENCE [LARGE SCALE GENOMIC DNA]</scope>
</reference>
<proteinExistence type="predicted"/>
<dbReference type="GeneID" id="64471018"/>
<dbReference type="RefSeq" id="YP_010055095.1">
    <property type="nucleotide sequence ID" value="NC_054661.1"/>
</dbReference>
<name>A0A385DQK9_9CAUD</name>
<protein>
    <submittedName>
        <fullName evidence="1">Uncharacterized protein</fullName>
    </submittedName>
</protein>
<evidence type="ECO:0000313" key="1">
    <source>
        <dbReference type="EMBL" id="AXQ61098.1"/>
    </source>
</evidence>
<dbReference type="KEGG" id="vg:64471018"/>
<accession>A0A385DQK9</accession>
<sequence>MSAEDGEEFFPADEWEGVEVTDKEPVIDSYAGVKRAASIVGDLRKELRKEGFTKEETFELVQVYWASEMGVFD</sequence>
<dbReference type="Pfam" id="PF23816">
    <property type="entry name" value="DUF7187"/>
    <property type="match status" value="1"/>
</dbReference>
<evidence type="ECO:0000313" key="2">
    <source>
        <dbReference type="Proteomes" id="UP000264086"/>
    </source>
</evidence>